<dbReference type="AlphaFoldDB" id="A0A8H5BKL0"/>
<evidence type="ECO:0000256" key="1">
    <source>
        <dbReference type="SAM" id="MobiDB-lite"/>
    </source>
</evidence>
<dbReference type="Proteomes" id="UP000567179">
    <property type="component" value="Unassembled WGS sequence"/>
</dbReference>
<name>A0A8H5BKL0_9AGAR</name>
<evidence type="ECO:0000313" key="4">
    <source>
        <dbReference type="Proteomes" id="UP000567179"/>
    </source>
</evidence>
<feature type="transmembrane region" description="Helical" evidence="2">
    <location>
        <begin position="54"/>
        <end position="71"/>
    </location>
</feature>
<evidence type="ECO:0000313" key="3">
    <source>
        <dbReference type="EMBL" id="KAF5324233.1"/>
    </source>
</evidence>
<protein>
    <submittedName>
        <fullName evidence="3">Uncharacterized protein</fullName>
    </submittedName>
</protein>
<evidence type="ECO:0000256" key="2">
    <source>
        <dbReference type="SAM" id="Phobius"/>
    </source>
</evidence>
<keyword evidence="2" id="KW-1133">Transmembrane helix</keyword>
<accession>A0A8H5BKL0</accession>
<keyword evidence="2" id="KW-0812">Transmembrane</keyword>
<feature type="compositionally biased region" description="Polar residues" evidence="1">
    <location>
        <begin position="13"/>
        <end position="27"/>
    </location>
</feature>
<sequence>MGPDRVVQPISVPRQSPQHAINDVQPSCSSSLTTVSLPASSSPGIPATKHHTKGSLSLALLFAAGVIVSMLD</sequence>
<comment type="caution">
    <text evidence="3">The sequence shown here is derived from an EMBL/GenBank/DDBJ whole genome shotgun (WGS) entry which is preliminary data.</text>
</comment>
<keyword evidence="4" id="KW-1185">Reference proteome</keyword>
<feature type="region of interest" description="Disordered" evidence="1">
    <location>
        <begin position="1"/>
        <end position="27"/>
    </location>
</feature>
<gene>
    <name evidence="3" type="ORF">D9619_011421</name>
</gene>
<keyword evidence="2" id="KW-0472">Membrane</keyword>
<dbReference type="EMBL" id="JAACJJ010000016">
    <property type="protein sequence ID" value="KAF5324233.1"/>
    <property type="molecule type" value="Genomic_DNA"/>
</dbReference>
<reference evidence="3 4" key="1">
    <citation type="journal article" date="2020" name="ISME J.">
        <title>Uncovering the hidden diversity of litter-decomposition mechanisms in mushroom-forming fungi.</title>
        <authorList>
            <person name="Floudas D."/>
            <person name="Bentzer J."/>
            <person name="Ahren D."/>
            <person name="Johansson T."/>
            <person name="Persson P."/>
            <person name="Tunlid A."/>
        </authorList>
    </citation>
    <scope>NUCLEOTIDE SEQUENCE [LARGE SCALE GENOMIC DNA]</scope>
    <source>
        <strain evidence="3 4">CBS 101986</strain>
    </source>
</reference>
<proteinExistence type="predicted"/>
<organism evidence="3 4">
    <name type="scientific">Psilocybe cf. subviscida</name>
    <dbReference type="NCBI Taxonomy" id="2480587"/>
    <lineage>
        <taxon>Eukaryota</taxon>
        <taxon>Fungi</taxon>
        <taxon>Dikarya</taxon>
        <taxon>Basidiomycota</taxon>
        <taxon>Agaricomycotina</taxon>
        <taxon>Agaricomycetes</taxon>
        <taxon>Agaricomycetidae</taxon>
        <taxon>Agaricales</taxon>
        <taxon>Agaricineae</taxon>
        <taxon>Strophariaceae</taxon>
        <taxon>Psilocybe</taxon>
    </lineage>
</organism>